<dbReference type="Proteomes" id="UP000235672">
    <property type="component" value="Unassembled WGS sequence"/>
</dbReference>
<protein>
    <recommendedName>
        <fullName evidence="4">Secreted protein</fullName>
    </recommendedName>
</protein>
<keyword evidence="3" id="KW-1185">Reference proteome</keyword>
<name>A0A2J6Q7I2_9HELO</name>
<evidence type="ECO:0000313" key="2">
    <source>
        <dbReference type="EMBL" id="PMD22191.1"/>
    </source>
</evidence>
<evidence type="ECO:0000256" key="1">
    <source>
        <dbReference type="SAM" id="SignalP"/>
    </source>
</evidence>
<evidence type="ECO:0000313" key="3">
    <source>
        <dbReference type="Proteomes" id="UP000235672"/>
    </source>
</evidence>
<evidence type="ECO:0008006" key="4">
    <source>
        <dbReference type="Google" id="ProtNLM"/>
    </source>
</evidence>
<sequence length="221" mass="24160">MPFLILLLTCSCFSWNLNWTTWLNQAWCEWWKCCRTFPGSLQVPSAGISLKFVLLWWCCGGAVSMLGRGPDWWSAEAENDDGVEVSGVSIDDIGAVIIELLLLPPEASHSIPPRLLGRRPSPPPAATRGDVPHGVDLAEAKIVATSPKCGVQISFVGLCSGKFWMIGELGGWATPFPFSFSFSFSSLPPEGLYCPGVTPFPLRTDDELIERIMPLARSVMS</sequence>
<feature type="chain" id="PRO_5014390262" description="Secreted protein" evidence="1">
    <location>
        <begin position="21"/>
        <end position="221"/>
    </location>
</feature>
<keyword evidence="1" id="KW-0732">Signal</keyword>
<reference evidence="2 3" key="1">
    <citation type="submission" date="2016-05" db="EMBL/GenBank/DDBJ databases">
        <title>A degradative enzymes factory behind the ericoid mycorrhizal symbiosis.</title>
        <authorList>
            <consortium name="DOE Joint Genome Institute"/>
            <person name="Martino E."/>
            <person name="Morin E."/>
            <person name="Grelet G."/>
            <person name="Kuo A."/>
            <person name="Kohler A."/>
            <person name="Daghino S."/>
            <person name="Barry K."/>
            <person name="Choi C."/>
            <person name="Cichocki N."/>
            <person name="Clum A."/>
            <person name="Copeland A."/>
            <person name="Hainaut M."/>
            <person name="Haridas S."/>
            <person name="Labutti K."/>
            <person name="Lindquist E."/>
            <person name="Lipzen A."/>
            <person name="Khouja H.-R."/>
            <person name="Murat C."/>
            <person name="Ohm R."/>
            <person name="Olson A."/>
            <person name="Spatafora J."/>
            <person name="Veneault-Fourrey C."/>
            <person name="Henrissat B."/>
            <person name="Grigoriev I."/>
            <person name="Martin F."/>
            <person name="Perotto S."/>
        </authorList>
    </citation>
    <scope>NUCLEOTIDE SEQUENCE [LARGE SCALE GENOMIC DNA]</scope>
    <source>
        <strain evidence="2 3">UAMH 7357</strain>
    </source>
</reference>
<proteinExistence type="predicted"/>
<dbReference type="AlphaFoldDB" id="A0A2J6Q7I2"/>
<feature type="signal peptide" evidence="1">
    <location>
        <begin position="1"/>
        <end position="20"/>
    </location>
</feature>
<dbReference type="EMBL" id="KZ613478">
    <property type="protein sequence ID" value="PMD22191.1"/>
    <property type="molecule type" value="Genomic_DNA"/>
</dbReference>
<gene>
    <name evidence="2" type="ORF">NA56DRAFT_688317</name>
</gene>
<organism evidence="2 3">
    <name type="scientific">Hyaloscypha hepaticicola</name>
    <dbReference type="NCBI Taxonomy" id="2082293"/>
    <lineage>
        <taxon>Eukaryota</taxon>
        <taxon>Fungi</taxon>
        <taxon>Dikarya</taxon>
        <taxon>Ascomycota</taxon>
        <taxon>Pezizomycotina</taxon>
        <taxon>Leotiomycetes</taxon>
        <taxon>Helotiales</taxon>
        <taxon>Hyaloscyphaceae</taxon>
        <taxon>Hyaloscypha</taxon>
    </lineage>
</organism>
<accession>A0A2J6Q7I2</accession>